<dbReference type="STRING" id="1392247.A0A3N4KXA4"/>
<gene>
    <name evidence="3" type="ORF">P167DRAFT_18387</name>
</gene>
<dbReference type="InParanoid" id="A0A3N4KXA4"/>
<dbReference type="InterPro" id="IPR001424">
    <property type="entry name" value="SOD_Cu_Zn_dom"/>
</dbReference>
<keyword evidence="1" id="KW-0732">Signal</keyword>
<protein>
    <submittedName>
        <fullName evidence="3">Cu,Zn superoxide dismutase-like protein</fullName>
    </submittedName>
</protein>
<evidence type="ECO:0000313" key="4">
    <source>
        <dbReference type="Proteomes" id="UP000277580"/>
    </source>
</evidence>
<dbReference type="EMBL" id="ML119114">
    <property type="protein sequence ID" value="RPB15193.1"/>
    <property type="molecule type" value="Genomic_DNA"/>
</dbReference>
<dbReference type="Pfam" id="PF00080">
    <property type="entry name" value="Sod_Cu"/>
    <property type="match status" value="1"/>
</dbReference>
<feature type="domain" description="Superoxide dismutase copper/zinc binding" evidence="2">
    <location>
        <begin position="38"/>
        <end position="165"/>
    </location>
</feature>
<organism evidence="3 4">
    <name type="scientific">Morchella conica CCBAS932</name>
    <dbReference type="NCBI Taxonomy" id="1392247"/>
    <lineage>
        <taxon>Eukaryota</taxon>
        <taxon>Fungi</taxon>
        <taxon>Dikarya</taxon>
        <taxon>Ascomycota</taxon>
        <taxon>Pezizomycotina</taxon>
        <taxon>Pezizomycetes</taxon>
        <taxon>Pezizales</taxon>
        <taxon>Morchellaceae</taxon>
        <taxon>Morchella</taxon>
    </lineage>
</organism>
<evidence type="ECO:0000313" key="3">
    <source>
        <dbReference type="EMBL" id="RPB15193.1"/>
    </source>
</evidence>
<sequence length="175" mass="18482">MLPGCIISFFLFTAVFAAPPFFTRDEPKAYVAGFSGVVEGSVKFTSTGGGAGVSIDYKLFVPNNLLGPFSYHIHENPVPADGNCAGTGGHFDPFKPNSPRTGCDRSKSWTCEIGDLSGKLYPFPQSTAGSPSLTATLRDPWISVIPGNAAFIGGRSIVVHNINKDRIGCATLVPL</sequence>
<proteinExistence type="predicted"/>
<dbReference type="OrthoDB" id="159229at2759"/>
<keyword evidence="4" id="KW-1185">Reference proteome</keyword>
<feature type="signal peptide" evidence="1">
    <location>
        <begin position="1"/>
        <end position="17"/>
    </location>
</feature>
<dbReference type="GO" id="GO:0006801">
    <property type="term" value="P:superoxide metabolic process"/>
    <property type="evidence" value="ECO:0007669"/>
    <property type="project" value="InterPro"/>
</dbReference>
<dbReference type="GO" id="GO:0046872">
    <property type="term" value="F:metal ion binding"/>
    <property type="evidence" value="ECO:0007669"/>
    <property type="project" value="InterPro"/>
</dbReference>
<evidence type="ECO:0000259" key="2">
    <source>
        <dbReference type="Pfam" id="PF00080"/>
    </source>
</evidence>
<dbReference type="Proteomes" id="UP000277580">
    <property type="component" value="Unassembled WGS sequence"/>
</dbReference>
<name>A0A3N4KXA4_9PEZI</name>
<dbReference type="SUPFAM" id="SSF49329">
    <property type="entry name" value="Cu,Zn superoxide dismutase-like"/>
    <property type="match status" value="1"/>
</dbReference>
<dbReference type="Gene3D" id="2.60.40.200">
    <property type="entry name" value="Superoxide dismutase, copper/zinc binding domain"/>
    <property type="match status" value="1"/>
</dbReference>
<evidence type="ECO:0000256" key="1">
    <source>
        <dbReference type="SAM" id="SignalP"/>
    </source>
</evidence>
<reference evidence="3 4" key="1">
    <citation type="journal article" date="2018" name="Nat. Ecol. Evol.">
        <title>Pezizomycetes genomes reveal the molecular basis of ectomycorrhizal truffle lifestyle.</title>
        <authorList>
            <person name="Murat C."/>
            <person name="Payen T."/>
            <person name="Noel B."/>
            <person name="Kuo A."/>
            <person name="Morin E."/>
            <person name="Chen J."/>
            <person name="Kohler A."/>
            <person name="Krizsan K."/>
            <person name="Balestrini R."/>
            <person name="Da Silva C."/>
            <person name="Montanini B."/>
            <person name="Hainaut M."/>
            <person name="Levati E."/>
            <person name="Barry K.W."/>
            <person name="Belfiori B."/>
            <person name="Cichocki N."/>
            <person name="Clum A."/>
            <person name="Dockter R.B."/>
            <person name="Fauchery L."/>
            <person name="Guy J."/>
            <person name="Iotti M."/>
            <person name="Le Tacon F."/>
            <person name="Lindquist E.A."/>
            <person name="Lipzen A."/>
            <person name="Malagnac F."/>
            <person name="Mello A."/>
            <person name="Molinier V."/>
            <person name="Miyauchi S."/>
            <person name="Poulain J."/>
            <person name="Riccioni C."/>
            <person name="Rubini A."/>
            <person name="Sitrit Y."/>
            <person name="Splivallo R."/>
            <person name="Traeger S."/>
            <person name="Wang M."/>
            <person name="Zifcakova L."/>
            <person name="Wipf D."/>
            <person name="Zambonelli A."/>
            <person name="Paolocci F."/>
            <person name="Nowrousian M."/>
            <person name="Ottonello S."/>
            <person name="Baldrian P."/>
            <person name="Spatafora J.W."/>
            <person name="Henrissat B."/>
            <person name="Nagy L.G."/>
            <person name="Aury J.M."/>
            <person name="Wincker P."/>
            <person name="Grigoriev I.V."/>
            <person name="Bonfante P."/>
            <person name="Martin F.M."/>
        </authorList>
    </citation>
    <scope>NUCLEOTIDE SEQUENCE [LARGE SCALE GENOMIC DNA]</scope>
    <source>
        <strain evidence="3 4">CCBAS932</strain>
    </source>
</reference>
<feature type="chain" id="PRO_5018042500" evidence="1">
    <location>
        <begin position="18"/>
        <end position="175"/>
    </location>
</feature>
<dbReference type="AlphaFoldDB" id="A0A3N4KXA4"/>
<dbReference type="InterPro" id="IPR036423">
    <property type="entry name" value="SOD-like_Cu/Zn_dom_sf"/>
</dbReference>
<accession>A0A3N4KXA4</accession>